<evidence type="ECO:0000313" key="2">
    <source>
        <dbReference type="EMBL" id="MEW9503341.1"/>
    </source>
</evidence>
<keyword evidence="1" id="KW-0472">Membrane</keyword>
<feature type="transmembrane region" description="Helical" evidence="1">
    <location>
        <begin position="6"/>
        <end position="22"/>
    </location>
</feature>
<organism evidence="2 3">
    <name type="scientific">Jeotgalibacillus marinus</name>
    <dbReference type="NCBI Taxonomy" id="86667"/>
    <lineage>
        <taxon>Bacteria</taxon>
        <taxon>Bacillati</taxon>
        <taxon>Bacillota</taxon>
        <taxon>Bacilli</taxon>
        <taxon>Bacillales</taxon>
        <taxon>Caryophanaceae</taxon>
        <taxon>Jeotgalibacillus</taxon>
    </lineage>
</organism>
<reference evidence="2 3" key="1">
    <citation type="journal article" date="1979" name="Int. J. Syst. Evol. Microbiol.">
        <title>Bacillus globisporus subsp. marinus subsp. nov.</title>
        <authorList>
            <person name="Liu H."/>
        </authorList>
    </citation>
    <scope>NUCLEOTIDE SEQUENCE [LARGE SCALE GENOMIC DNA]</scope>
    <source>
        <strain evidence="2 3">DSM 1297</strain>
    </source>
</reference>
<evidence type="ECO:0000313" key="3">
    <source>
        <dbReference type="Proteomes" id="UP001556040"/>
    </source>
</evidence>
<gene>
    <name evidence="2" type="ORF">AB1471_16340</name>
</gene>
<dbReference type="RefSeq" id="WP_367780830.1">
    <property type="nucleotide sequence ID" value="NZ_JBFMIA010000034.1"/>
</dbReference>
<evidence type="ECO:0000256" key="1">
    <source>
        <dbReference type="SAM" id="Phobius"/>
    </source>
</evidence>
<keyword evidence="1" id="KW-0812">Transmembrane</keyword>
<comment type="caution">
    <text evidence="2">The sequence shown here is derived from an EMBL/GenBank/DDBJ whole genome shotgun (WGS) entry which is preliminary data.</text>
</comment>
<dbReference type="Proteomes" id="UP001556040">
    <property type="component" value="Unassembled WGS sequence"/>
</dbReference>
<accession>A0ABV3Q7L0</accession>
<name>A0ABV3Q7L0_9BACL</name>
<proteinExistence type="predicted"/>
<keyword evidence="1" id="KW-1133">Transmembrane helix</keyword>
<dbReference type="EMBL" id="JBFMIA010000034">
    <property type="protein sequence ID" value="MEW9503341.1"/>
    <property type="molecule type" value="Genomic_DNA"/>
</dbReference>
<keyword evidence="3" id="KW-1185">Reference proteome</keyword>
<sequence length="52" mass="5999">MYYEILLALGVPAVIGLIILVVKNKNESRKVSYNQKLDMVTEKQRKVKIGFF</sequence>
<protein>
    <submittedName>
        <fullName evidence="2">Uncharacterized protein</fullName>
    </submittedName>
</protein>